<keyword evidence="4" id="KW-0812">Transmembrane</keyword>
<evidence type="ECO:0000256" key="1">
    <source>
        <dbReference type="ARBA" id="ARBA00023015"/>
    </source>
</evidence>
<keyword evidence="4" id="KW-0472">Membrane</keyword>
<dbReference type="PROSITE" id="PS00622">
    <property type="entry name" value="HTH_LUXR_1"/>
    <property type="match status" value="1"/>
</dbReference>
<organism evidence="6 7">
    <name type="scientific">Flagellimonas meridianipacifica</name>
    <dbReference type="NCBI Taxonomy" id="1080225"/>
    <lineage>
        <taxon>Bacteria</taxon>
        <taxon>Pseudomonadati</taxon>
        <taxon>Bacteroidota</taxon>
        <taxon>Flavobacteriia</taxon>
        <taxon>Flavobacteriales</taxon>
        <taxon>Flavobacteriaceae</taxon>
        <taxon>Flagellimonas</taxon>
    </lineage>
</organism>
<dbReference type="Proteomes" id="UP000237640">
    <property type="component" value="Unassembled WGS sequence"/>
</dbReference>
<reference evidence="6 7" key="1">
    <citation type="submission" date="2018-03" db="EMBL/GenBank/DDBJ databases">
        <title>Genomic Encyclopedia of Archaeal and Bacterial Type Strains, Phase II (KMG-II): from individual species to whole genera.</title>
        <authorList>
            <person name="Goeker M."/>
        </authorList>
    </citation>
    <scope>NUCLEOTIDE SEQUENCE [LARGE SCALE GENOMIC DNA]</scope>
    <source>
        <strain evidence="6 7">DSM 25027</strain>
    </source>
</reference>
<dbReference type="EMBL" id="PVYX01000001">
    <property type="protein sequence ID" value="PRX56023.1"/>
    <property type="molecule type" value="Genomic_DNA"/>
</dbReference>
<protein>
    <submittedName>
        <fullName evidence="6">Regulatory LuxR family protein</fullName>
    </submittedName>
</protein>
<dbReference type="PANTHER" id="PTHR44688">
    <property type="entry name" value="DNA-BINDING TRANSCRIPTIONAL ACTIVATOR DEVR_DOSR"/>
    <property type="match status" value="1"/>
</dbReference>
<keyword evidence="3" id="KW-0804">Transcription</keyword>
<dbReference type="PRINTS" id="PR00038">
    <property type="entry name" value="HTHLUXR"/>
</dbReference>
<name>A0A2T0MEN3_9FLAO</name>
<dbReference type="SMART" id="SM00421">
    <property type="entry name" value="HTH_LUXR"/>
    <property type="match status" value="1"/>
</dbReference>
<feature type="domain" description="HTH luxR-type" evidence="5">
    <location>
        <begin position="284"/>
        <end position="347"/>
    </location>
</feature>
<evidence type="ECO:0000256" key="2">
    <source>
        <dbReference type="ARBA" id="ARBA00023125"/>
    </source>
</evidence>
<gene>
    <name evidence="6" type="ORF">CLV81_0011</name>
</gene>
<dbReference type="Pfam" id="PF00196">
    <property type="entry name" value="GerE"/>
    <property type="match status" value="1"/>
</dbReference>
<dbReference type="RefSeq" id="WP_106143046.1">
    <property type="nucleotide sequence ID" value="NZ_PVYX01000001.1"/>
</dbReference>
<keyword evidence="4" id="KW-1133">Transmembrane helix</keyword>
<dbReference type="PROSITE" id="PS50043">
    <property type="entry name" value="HTH_LUXR_2"/>
    <property type="match status" value="1"/>
</dbReference>
<evidence type="ECO:0000259" key="5">
    <source>
        <dbReference type="PROSITE" id="PS50043"/>
    </source>
</evidence>
<dbReference type="GO" id="GO:0006355">
    <property type="term" value="P:regulation of DNA-templated transcription"/>
    <property type="evidence" value="ECO:0007669"/>
    <property type="project" value="InterPro"/>
</dbReference>
<dbReference type="CDD" id="cd06170">
    <property type="entry name" value="LuxR_C_like"/>
    <property type="match status" value="1"/>
</dbReference>
<feature type="transmembrane region" description="Helical" evidence="4">
    <location>
        <begin position="256"/>
        <end position="276"/>
    </location>
</feature>
<evidence type="ECO:0000313" key="6">
    <source>
        <dbReference type="EMBL" id="PRX56023.1"/>
    </source>
</evidence>
<keyword evidence="1" id="KW-0805">Transcription regulation</keyword>
<proteinExistence type="predicted"/>
<dbReference type="InterPro" id="IPR016032">
    <property type="entry name" value="Sig_transdc_resp-reg_C-effctor"/>
</dbReference>
<dbReference type="PANTHER" id="PTHR44688:SF16">
    <property type="entry name" value="DNA-BINDING TRANSCRIPTIONAL ACTIVATOR DEVR_DOSR"/>
    <property type="match status" value="1"/>
</dbReference>
<dbReference type="GO" id="GO:0003677">
    <property type="term" value="F:DNA binding"/>
    <property type="evidence" value="ECO:0007669"/>
    <property type="project" value="UniProtKB-KW"/>
</dbReference>
<evidence type="ECO:0000313" key="7">
    <source>
        <dbReference type="Proteomes" id="UP000237640"/>
    </source>
</evidence>
<keyword evidence="7" id="KW-1185">Reference proteome</keyword>
<dbReference type="SUPFAM" id="SSF46894">
    <property type="entry name" value="C-terminal effector domain of the bipartite response regulators"/>
    <property type="match status" value="1"/>
</dbReference>
<dbReference type="InterPro" id="IPR000792">
    <property type="entry name" value="Tscrpt_reg_LuxR_C"/>
</dbReference>
<dbReference type="Gene3D" id="1.10.10.10">
    <property type="entry name" value="Winged helix-like DNA-binding domain superfamily/Winged helix DNA-binding domain"/>
    <property type="match status" value="1"/>
</dbReference>
<comment type="caution">
    <text evidence="6">The sequence shown here is derived from an EMBL/GenBank/DDBJ whole genome shotgun (WGS) entry which is preliminary data.</text>
</comment>
<dbReference type="OrthoDB" id="9807565at2"/>
<dbReference type="AlphaFoldDB" id="A0A2T0MEN3"/>
<dbReference type="InterPro" id="IPR036388">
    <property type="entry name" value="WH-like_DNA-bd_sf"/>
</dbReference>
<keyword evidence="2" id="KW-0238">DNA-binding</keyword>
<accession>A0A2T0MEN3</accession>
<evidence type="ECO:0000256" key="4">
    <source>
        <dbReference type="SAM" id="Phobius"/>
    </source>
</evidence>
<evidence type="ECO:0000256" key="3">
    <source>
        <dbReference type="ARBA" id="ARBA00023163"/>
    </source>
</evidence>
<sequence>MRNWILLLAFLSLNMAKGQYHFSGHVSQENAGKFIYLSMVEDYRKSSRIYLDQIIRRTKVDSTGSFQFKGNNLPVENRIYRIHLDNCEEGAESAHFLGKCQNSPNVLFIGNNSDSIQFPTSFENQALCTVESTNIKSQLLLDVEAFKEEMIFDFTEFRSDTNLKLNLKNWFSKLQEFGESAKEPLVELYIFDFLSDKKNETYGFYLDDIVKNSYYENLLYRLQATYPNTSFTKQYQAEITTDEQLASFENPSLFNWKSLLFFLLIISLSFNVFLVIRNGRNGKASKILEKLTPQEQKIVDQIKQGKSNKEIAATLFVSHSTVKTHINNLYKKLNVSSREDILTLLRK</sequence>